<dbReference type="STRING" id="312017.Q22CE1"/>
<dbReference type="InterPro" id="IPR007502">
    <property type="entry name" value="Helicase-assoc_dom"/>
</dbReference>
<dbReference type="GO" id="GO:0006397">
    <property type="term" value="P:mRNA processing"/>
    <property type="evidence" value="ECO:0007669"/>
    <property type="project" value="UniProtKB-KW"/>
</dbReference>
<dbReference type="GeneID" id="7842186"/>
<dbReference type="InterPro" id="IPR048333">
    <property type="entry name" value="HA2_WH"/>
</dbReference>
<dbReference type="CDD" id="cd18791">
    <property type="entry name" value="SF2_C_RHA"/>
    <property type="match status" value="1"/>
</dbReference>
<dbReference type="InterPro" id="IPR014001">
    <property type="entry name" value="Helicase_ATP-bd"/>
</dbReference>
<dbReference type="Pfam" id="PF07717">
    <property type="entry name" value="OB_NTP_bind"/>
    <property type="match status" value="1"/>
</dbReference>
<evidence type="ECO:0000256" key="7">
    <source>
        <dbReference type="ARBA" id="ARBA00023187"/>
    </source>
</evidence>
<dbReference type="RefSeq" id="XP_001030651.1">
    <property type="nucleotide sequence ID" value="XM_001030651.1"/>
</dbReference>
<feature type="coiled-coil region" evidence="10">
    <location>
        <begin position="717"/>
        <end position="744"/>
    </location>
</feature>
<dbReference type="Gene3D" id="3.40.50.300">
    <property type="entry name" value="P-loop containing nucleotide triphosphate hydrolases"/>
    <property type="match status" value="2"/>
</dbReference>
<feature type="region of interest" description="Disordered" evidence="11">
    <location>
        <begin position="1"/>
        <end position="62"/>
    </location>
</feature>
<keyword evidence="7" id="KW-0508">mRNA splicing</keyword>
<dbReference type="eggNOG" id="KOG0925">
    <property type="taxonomic scope" value="Eukaryota"/>
</dbReference>
<sequence>MGSPDKKSKQEKKSKFTEQEDQKSALHDDNIIVGSSKRKGIDMSKFSAEQGDDDGADPSKKIRVSMNPWTNKVYSKKYYEILKTRQSLPAWEAKGQLLKLLDENQVIVLQGETGSGKTTQIPQFLLESKHVKGKKGICCTQPRRVAAMSVAKRVADEMDVQLGDEVGYSIRFEDKTSNKTMLKYLTDGMLLREAIHDPLLEKYSIIMLDEAHERTLNTDILFGLLKEILENRKDLKIVVMSATMDAEKFQGYFKDAPLLEIPGRLYPVEIFYTHEPEKDYVEAAIRTAVQIHMYEDEGDMLVFLTGEEEIENACKQIKQEIQKQGDTCGPVNVIPLYSSLPPAMQQKIFDPAPGPNKKGIPGRKIIVATNIAETSLTIDGIVYVIDPGFAKQKVFNPRMRVESLLVSPISKASAKQRAGRAGRTRPGKCFRLYTEASFKNELMEDTYPEILRSNLASVVLTLKKLGINDLVHFDFMDPPAPETLMRALELLNDLGALDDEGELTKIGEMMAEFPLEPQLGKILLNSAKYQCSEEMVSIVALLSVPNIFSRPKENQKEADDARLKFCNPDGDHLTMLNAYNAYKQKKENAEWCKSNYLNSRSLKSADDVREQLKNLMVKLEIPLVSCGTNYENVKKCLLSGFFMQVAKLQRNGAYMAFKDVQTVAIHPSSVVDQKPDWVIYNEFVLTKRHYIRNITAIKGEYLFEVNPDYFNPARIKHIDTRKDLEKLEKEMIEKRKKQSQQSSK</sequence>
<keyword evidence="4" id="KW-0378">Hydrolase</keyword>
<dbReference type="InterPro" id="IPR027417">
    <property type="entry name" value="P-loop_NTPase"/>
</dbReference>
<evidence type="ECO:0000313" key="14">
    <source>
        <dbReference type="EMBL" id="EAR82988.1"/>
    </source>
</evidence>
<evidence type="ECO:0000259" key="12">
    <source>
        <dbReference type="PROSITE" id="PS51192"/>
    </source>
</evidence>
<evidence type="ECO:0000256" key="3">
    <source>
        <dbReference type="ARBA" id="ARBA00022741"/>
    </source>
</evidence>
<keyword evidence="10" id="KW-0175">Coiled coil</keyword>
<dbReference type="PANTHER" id="PTHR18934:SF109">
    <property type="entry name" value="ATP-DEPENDENT RNA HELICASE DHX15 HOMOLOG"/>
    <property type="match status" value="1"/>
</dbReference>
<feature type="domain" description="Helicase ATP-binding" evidence="12">
    <location>
        <begin position="98"/>
        <end position="262"/>
    </location>
</feature>
<dbReference type="SUPFAM" id="SSF52540">
    <property type="entry name" value="P-loop containing nucleoside triphosphate hydrolases"/>
    <property type="match status" value="1"/>
</dbReference>
<evidence type="ECO:0000256" key="8">
    <source>
        <dbReference type="ARBA" id="ARBA00024333"/>
    </source>
</evidence>
<feature type="compositionally biased region" description="Basic and acidic residues" evidence="11">
    <location>
        <begin position="1"/>
        <end position="30"/>
    </location>
</feature>
<evidence type="ECO:0000256" key="9">
    <source>
        <dbReference type="ARBA" id="ARBA00047984"/>
    </source>
</evidence>
<dbReference type="FunCoup" id="Q22CE1">
    <property type="interactions" value="759"/>
</dbReference>
<keyword evidence="15" id="KW-1185">Reference proteome</keyword>
<dbReference type="InterPro" id="IPR001650">
    <property type="entry name" value="Helicase_C-like"/>
</dbReference>
<dbReference type="Pfam" id="PF04408">
    <property type="entry name" value="WHD_HA2"/>
    <property type="match status" value="1"/>
</dbReference>
<protein>
    <recommendedName>
        <fullName evidence="1">RNA helicase</fullName>
        <ecNumber evidence="1">3.6.4.13</ecNumber>
    </recommendedName>
</protein>
<dbReference type="FunFam" id="3.40.50.300:FF:000007">
    <property type="entry name" value="Pre-mRNA-splicing factor ATP-dependent RNA helicase"/>
    <property type="match status" value="1"/>
</dbReference>
<evidence type="ECO:0000256" key="5">
    <source>
        <dbReference type="ARBA" id="ARBA00022806"/>
    </source>
</evidence>
<dbReference type="FunFam" id="1.20.120.1080:FF:000003">
    <property type="entry name" value="Pre-mRNA-splicing factor ATP-dependent RNA helicase PRP43"/>
    <property type="match status" value="1"/>
</dbReference>
<dbReference type="Pfam" id="PF00270">
    <property type="entry name" value="DEAD"/>
    <property type="match status" value="1"/>
</dbReference>
<comment type="similarity">
    <text evidence="8">Belongs to the DEAD box helicase family. DEAH subfamily. DDX15/PRP43 sub-subfamily.</text>
</comment>
<name>Q22CE1_TETTS</name>
<dbReference type="GO" id="GO:0003723">
    <property type="term" value="F:RNA binding"/>
    <property type="evidence" value="ECO:0007669"/>
    <property type="project" value="TreeGrafter"/>
</dbReference>
<dbReference type="PROSITE" id="PS51192">
    <property type="entry name" value="HELICASE_ATP_BIND_1"/>
    <property type="match status" value="1"/>
</dbReference>
<dbReference type="GO" id="GO:0016787">
    <property type="term" value="F:hydrolase activity"/>
    <property type="evidence" value="ECO:0007669"/>
    <property type="project" value="UniProtKB-KW"/>
</dbReference>
<dbReference type="InterPro" id="IPR002464">
    <property type="entry name" value="DNA/RNA_helicase_DEAH_CS"/>
</dbReference>
<dbReference type="InterPro" id="IPR011545">
    <property type="entry name" value="DEAD/DEAH_box_helicase_dom"/>
</dbReference>
<dbReference type="SMART" id="SM00490">
    <property type="entry name" value="HELICc"/>
    <property type="match status" value="1"/>
</dbReference>
<dbReference type="GO" id="GO:0005524">
    <property type="term" value="F:ATP binding"/>
    <property type="evidence" value="ECO:0007669"/>
    <property type="project" value="UniProtKB-KW"/>
</dbReference>
<dbReference type="InParanoid" id="Q22CE1"/>
<dbReference type="PROSITE" id="PS51194">
    <property type="entry name" value="HELICASE_CTER"/>
    <property type="match status" value="1"/>
</dbReference>
<evidence type="ECO:0000256" key="6">
    <source>
        <dbReference type="ARBA" id="ARBA00022840"/>
    </source>
</evidence>
<evidence type="ECO:0000313" key="15">
    <source>
        <dbReference type="Proteomes" id="UP000009168"/>
    </source>
</evidence>
<dbReference type="InterPro" id="IPR044756">
    <property type="entry name" value="DHX15_DEXHc"/>
</dbReference>
<dbReference type="HOGENOM" id="CLU_001832_5_11_1"/>
<evidence type="ECO:0000256" key="4">
    <source>
        <dbReference type="ARBA" id="ARBA00022801"/>
    </source>
</evidence>
<evidence type="ECO:0000256" key="11">
    <source>
        <dbReference type="SAM" id="MobiDB-lite"/>
    </source>
</evidence>
<dbReference type="GO" id="GO:0008380">
    <property type="term" value="P:RNA splicing"/>
    <property type="evidence" value="ECO:0007669"/>
    <property type="project" value="UniProtKB-KW"/>
</dbReference>
<dbReference type="FunFam" id="3.40.50.300:FF:001148">
    <property type="entry name" value="Pre-mRNA-splicing factor ATP-dependent RNA helicase DHX15/PRP43"/>
    <property type="match status" value="1"/>
</dbReference>
<reference evidence="15" key="1">
    <citation type="journal article" date="2006" name="PLoS Biol.">
        <title>Macronuclear genome sequence of the ciliate Tetrahymena thermophila, a model eukaryote.</title>
        <authorList>
            <person name="Eisen J.A."/>
            <person name="Coyne R.S."/>
            <person name="Wu M."/>
            <person name="Wu D."/>
            <person name="Thiagarajan M."/>
            <person name="Wortman J.R."/>
            <person name="Badger J.H."/>
            <person name="Ren Q."/>
            <person name="Amedeo P."/>
            <person name="Jones K.M."/>
            <person name="Tallon L.J."/>
            <person name="Delcher A.L."/>
            <person name="Salzberg S.L."/>
            <person name="Silva J.C."/>
            <person name="Haas B.J."/>
            <person name="Majoros W.H."/>
            <person name="Farzad M."/>
            <person name="Carlton J.M."/>
            <person name="Smith R.K. Jr."/>
            <person name="Garg J."/>
            <person name="Pearlman R.E."/>
            <person name="Karrer K.M."/>
            <person name="Sun L."/>
            <person name="Manning G."/>
            <person name="Elde N.C."/>
            <person name="Turkewitz A.P."/>
            <person name="Asai D.J."/>
            <person name="Wilkes D.E."/>
            <person name="Wang Y."/>
            <person name="Cai H."/>
            <person name="Collins K."/>
            <person name="Stewart B.A."/>
            <person name="Lee S.R."/>
            <person name="Wilamowska K."/>
            <person name="Weinberg Z."/>
            <person name="Ruzzo W.L."/>
            <person name="Wloga D."/>
            <person name="Gaertig J."/>
            <person name="Frankel J."/>
            <person name="Tsao C.-C."/>
            <person name="Gorovsky M.A."/>
            <person name="Keeling P.J."/>
            <person name="Waller R.F."/>
            <person name="Patron N.J."/>
            <person name="Cherry J.M."/>
            <person name="Stover N.A."/>
            <person name="Krieger C.J."/>
            <person name="del Toro C."/>
            <person name="Ryder H.F."/>
            <person name="Williamson S.C."/>
            <person name="Barbeau R.A."/>
            <person name="Hamilton E.P."/>
            <person name="Orias E."/>
        </authorList>
    </citation>
    <scope>NUCLEOTIDE SEQUENCE [LARGE SCALE GENOMIC DNA]</scope>
    <source>
        <strain evidence="15">SB210</strain>
    </source>
</reference>
<evidence type="ECO:0000256" key="2">
    <source>
        <dbReference type="ARBA" id="ARBA00022664"/>
    </source>
</evidence>
<dbReference type="SMART" id="SM00847">
    <property type="entry name" value="HA2"/>
    <property type="match status" value="1"/>
</dbReference>
<dbReference type="Proteomes" id="UP000009168">
    <property type="component" value="Unassembled WGS sequence"/>
</dbReference>
<keyword evidence="5" id="KW-0347">Helicase</keyword>
<evidence type="ECO:0000259" key="13">
    <source>
        <dbReference type="PROSITE" id="PS51194"/>
    </source>
</evidence>
<keyword evidence="6" id="KW-0067">ATP-binding</keyword>
<feature type="domain" description="Helicase C-terminal" evidence="13">
    <location>
        <begin position="287"/>
        <end position="466"/>
    </location>
</feature>
<evidence type="ECO:0000256" key="10">
    <source>
        <dbReference type="SAM" id="Coils"/>
    </source>
</evidence>
<dbReference type="SMART" id="SM00487">
    <property type="entry name" value="DEXDc"/>
    <property type="match status" value="1"/>
</dbReference>
<dbReference type="CDD" id="cd17973">
    <property type="entry name" value="DEXHc_DHX15"/>
    <property type="match status" value="1"/>
</dbReference>
<comment type="catalytic activity">
    <reaction evidence="9">
        <text>ATP + H2O = ADP + phosphate + H(+)</text>
        <dbReference type="Rhea" id="RHEA:13065"/>
        <dbReference type="ChEBI" id="CHEBI:15377"/>
        <dbReference type="ChEBI" id="CHEBI:15378"/>
        <dbReference type="ChEBI" id="CHEBI:30616"/>
        <dbReference type="ChEBI" id="CHEBI:43474"/>
        <dbReference type="ChEBI" id="CHEBI:456216"/>
        <dbReference type="EC" id="3.6.4.13"/>
    </reaction>
</comment>
<proteinExistence type="inferred from homology"/>
<dbReference type="EMBL" id="GG662530">
    <property type="protein sequence ID" value="EAR82988.1"/>
    <property type="molecule type" value="Genomic_DNA"/>
</dbReference>
<gene>
    <name evidence="14" type="ORF">TTHERM_01044780</name>
</gene>
<dbReference type="Pfam" id="PF21010">
    <property type="entry name" value="HA2_C"/>
    <property type="match status" value="1"/>
</dbReference>
<dbReference type="InterPro" id="IPR011709">
    <property type="entry name" value="DEAD-box_helicase_OB_fold"/>
</dbReference>
<dbReference type="AlphaFoldDB" id="Q22CE1"/>
<dbReference type="OrthoDB" id="10253254at2759"/>
<dbReference type="Gene3D" id="1.20.120.1080">
    <property type="match status" value="1"/>
</dbReference>
<dbReference type="KEGG" id="tet:TTHERM_01044780"/>
<dbReference type="GO" id="GO:0003724">
    <property type="term" value="F:RNA helicase activity"/>
    <property type="evidence" value="ECO:0007669"/>
    <property type="project" value="UniProtKB-EC"/>
</dbReference>
<dbReference type="EC" id="3.6.4.13" evidence="1"/>
<dbReference type="PROSITE" id="PS00690">
    <property type="entry name" value="DEAH_ATP_HELICASE"/>
    <property type="match status" value="1"/>
</dbReference>
<keyword evidence="3" id="KW-0547">Nucleotide-binding</keyword>
<dbReference type="PANTHER" id="PTHR18934">
    <property type="entry name" value="ATP-DEPENDENT RNA HELICASE"/>
    <property type="match status" value="1"/>
</dbReference>
<dbReference type="Pfam" id="PF00271">
    <property type="entry name" value="Helicase_C"/>
    <property type="match status" value="1"/>
</dbReference>
<accession>Q22CE1</accession>
<dbReference type="OMA" id="MKVYPLY"/>
<evidence type="ECO:0000256" key="1">
    <source>
        <dbReference type="ARBA" id="ARBA00012552"/>
    </source>
</evidence>
<organism evidence="14 15">
    <name type="scientific">Tetrahymena thermophila (strain SB210)</name>
    <dbReference type="NCBI Taxonomy" id="312017"/>
    <lineage>
        <taxon>Eukaryota</taxon>
        <taxon>Sar</taxon>
        <taxon>Alveolata</taxon>
        <taxon>Ciliophora</taxon>
        <taxon>Intramacronucleata</taxon>
        <taxon>Oligohymenophorea</taxon>
        <taxon>Hymenostomatida</taxon>
        <taxon>Tetrahymenina</taxon>
        <taxon>Tetrahymenidae</taxon>
        <taxon>Tetrahymena</taxon>
    </lineage>
</organism>
<keyword evidence="2" id="KW-0507">mRNA processing</keyword>